<sequence length="350" mass="39698">MLEKYIYVAMEESTLPPGFRFHPTDEELITYYLTHKVSDYGFVARAIAEVDLNKCEPWDLPGKASMGEKEWYFFSLRDRKYPTGLRTNRATDAGYWKTTGKDKEIFQSGVLVGMKKTLVFYKGRAPKGEKTNWVMHEYRHQTKFPYRPTKEEWVVCRVFRKSSNGKKSQPTTPSFPSLLESPCNTNSLSDVGELDVSIFSNLVNHSNSFEAEQTIETSVTNTTTTTTTTTNNNNNSNNNHNKIMDMGSMYMNWVLNREAMSSTSLLPWPASSLLGSNLSTNQTILKPLPFTGYHHHHHQEEASNVTAPLSSFIQQETLFGAELKSSFPAASSSKASDTVSHHPFEQESIW</sequence>
<evidence type="ECO:0000313" key="8">
    <source>
        <dbReference type="RefSeq" id="XP_039125585.1"/>
    </source>
</evidence>
<dbReference type="AlphaFoldDB" id="A0AB40BEM5"/>
<evidence type="ECO:0000256" key="1">
    <source>
        <dbReference type="ARBA" id="ARBA00023015"/>
    </source>
</evidence>
<dbReference type="InterPro" id="IPR003441">
    <property type="entry name" value="NAC-dom"/>
</dbReference>
<evidence type="ECO:0000256" key="4">
    <source>
        <dbReference type="ARBA" id="ARBA00023242"/>
    </source>
</evidence>
<evidence type="ECO:0000313" key="7">
    <source>
        <dbReference type="Proteomes" id="UP001515500"/>
    </source>
</evidence>
<keyword evidence="1" id="KW-0805">Transcription regulation</keyword>
<dbReference type="Gene3D" id="2.170.150.80">
    <property type="entry name" value="NAC domain"/>
    <property type="match status" value="1"/>
</dbReference>
<dbReference type="SUPFAM" id="SSF101941">
    <property type="entry name" value="NAC domain"/>
    <property type="match status" value="1"/>
</dbReference>
<dbReference type="GeneID" id="120261676"/>
<dbReference type="FunFam" id="2.170.150.80:FF:000006">
    <property type="entry name" value="NAC domain-containing protein 100-like"/>
    <property type="match status" value="1"/>
</dbReference>
<name>A0AB40BEM5_DIOCR</name>
<keyword evidence="7" id="KW-1185">Reference proteome</keyword>
<dbReference type="Proteomes" id="UP001515500">
    <property type="component" value="Chromosome 5"/>
</dbReference>
<organism evidence="7 8">
    <name type="scientific">Dioscorea cayennensis subsp. rotundata</name>
    <name type="common">White Guinea yam</name>
    <name type="synonym">Dioscorea rotundata</name>
    <dbReference type="NCBI Taxonomy" id="55577"/>
    <lineage>
        <taxon>Eukaryota</taxon>
        <taxon>Viridiplantae</taxon>
        <taxon>Streptophyta</taxon>
        <taxon>Embryophyta</taxon>
        <taxon>Tracheophyta</taxon>
        <taxon>Spermatophyta</taxon>
        <taxon>Magnoliopsida</taxon>
        <taxon>Liliopsida</taxon>
        <taxon>Dioscoreales</taxon>
        <taxon>Dioscoreaceae</taxon>
        <taxon>Dioscorea</taxon>
    </lineage>
</organism>
<feature type="domain" description="NAC" evidence="6">
    <location>
        <begin position="15"/>
        <end position="161"/>
    </location>
</feature>
<feature type="compositionally biased region" description="Basic and acidic residues" evidence="5">
    <location>
        <begin position="339"/>
        <end position="350"/>
    </location>
</feature>
<dbReference type="GO" id="GO:0003677">
    <property type="term" value="F:DNA binding"/>
    <property type="evidence" value="ECO:0007669"/>
    <property type="project" value="UniProtKB-KW"/>
</dbReference>
<proteinExistence type="predicted"/>
<dbReference type="RefSeq" id="XP_039125585.1">
    <property type="nucleotide sequence ID" value="XM_039269651.1"/>
</dbReference>
<keyword evidence="4" id="KW-0539">Nucleus</keyword>
<keyword evidence="2" id="KW-0238">DNA-binding</keyword>
<gene>
    <name evidence="8" type="primary">LOC120261676</name>
</gene>
<evidence type="ECO:0000256" key="5">
    <source>
        <dbReference type="SAM" id="MobiDB-lite"/>
    </source>
</evidence>
<dbReference type="Pfam" id="PF02365">
    <property type="entry name" value="NAM"/>
    <property type="match status" value="1"/>
</dbReference>
<accession>A0AB40BEM5</accession>
<protein>
    <submittedName>
        <fullName evidence="8">NAC domain-containing protein 92-like isoform X1</fullName>
    </submittedName>
</protein>
<evidence type="ECO:0000256" key="3">
    <source>
        <dbReference type="ARBA" id="ARBA00023163"/>
    </source>
</evidence>
<reference evidence="8" key="1">
    <citation type="submission" date="2025-08" db="UniProtKB">
        <authorList>
            <consortium name="RefSeq"/>
        </authorList>
    </citation>
    <scope>IDENTIFICATION</scope>
</reference>
<dbReference type="GO" id="GO:0006355">
    <property type="term" value="P:regulation of DNA-templated transcription"/>
    <property type="evidence" value="ECO:0007669"/>
    <property type="project" value="InterPro"/>
</dbReference>
<dbReference type="PANTHER" id="PTHR31744:SF22">
    <property type="entry name" value="NAC DOMAIN CONTAINING PROTEIN 58"/>
    <property type="match status" value="1"/>
</dbReference>
<dbReference type="PANTHER" id="PTHR31744">
    <property type="entry name" value="PROTEIN CUP-SHAPED COTYLEDON 2-RELATED"/>
    <property type="match status" value="1"/>
</dbReference>
<evidence type="ECO:0000259" key="6">
    <source>
        <dbReference type="PROSITE" id="PS51005"/>
    </source>
</evidence>
<keyword evidence="3" id="KW-0804">Transcription</keyword>
<dbReference type="InterPro" id="IPR036093">
    <property type="entry name" value="NAC_dom_sf"/>
</dbReference>
<evidence type="ECO:0000256" key="2">
    <source>
        <dbReference type="ARBA" id="ARBA00023125"/>
    </source>
</evidence>
<feature type="region of interest" description="Disordered" evidence="5">
    <location>
        <begin position="330"/>
        <end position="350"/>
    </location>
</feature>
<dbReference type="PROSITE" id="PS51005">
    <property type="entry name" value="NAC"/>
    <property type="match status" value="1"/>
</dbReference>